<comment type="caution">
    <text evidence="1">The sequence shown here is derived from an EMBL/GenBank/DDBJ whole genome shotgun (WGS) entry which is preliminary data.</text>
</comment>
<name>A0A645G432_9ZZZZ</name>
<dbReference type="AlphaFoldDB" id="A0A645G432"/>
<proteinExistence type="predicted"/>
<organism evidence="1">
    <name type="scientific">bioreactor metagenome</name>
    <dbReference type="NCBI Taxonomy" id="1076179"/>
    <lineage>
        <taxon>unclassified sequences</taxon>
        <taxon>metagenomes</taxon>
        <taxon>ecological metagenomes</taxon>
    </lineage>
</organism>
<evidence type="ECO:0000313" key="1">
    <source>
        <dbReference type="EMBL" id="MPN21667.1"/>
    </source>
</evidence>
<sequence length="132" mass="14863">MWVRCQQELHAVQIDGRVAQIPGQVHASNPLSIWRYANVLASDQRQGSRPVTTCIHREGSAVPGVQPIVIIRAIHATVRTGQFHMAAIYARIRLTDQNTFACNTQLTAYFVHTNHGKVPAWFTGSFYRIRIV</sequence>
<dbReference type="EMBL" id="VSSQ01069691">
    <property type="protein sequence ID" value="MPN21667.1"/>
    <property type="molecule type" value="Genomic_DNA"/>
</dbReference>
<gene>
    <name evidence="1" type="ORF">SDC9_169047</name>
</gene>
<accession>A0A645G432</accession>
<protein>
    <submittedName>
        <fullName evidence="1">Uncharacterized protein</fullName>
    </submittedName>
</protein>
<reference evidence="1" key="1">
    <citation type="submission" date="2019-08" db="EMBL/GenBank/DDBJ databases">
        <authorList>
            <person name="Kucharzyk K."/>
            <person name="Murdoch R.W."/>
            <person name="Higgins S."/>
            <person name="Loffler F."/>
        </authorList>
    </citation>
    <scope>NUCLEOTIDE SEQUENCE</scope>
</reference>